<dbReference type="Proteomes" id="UP000037751">
    <property type="component" value="Unassembled WGS sequence"/>
</dbReference>
<dbReference type="AlphaFoldDB" id="A0A0M8MX60"/>
<sequence>MLRVAVIGAGSAGLAAAQQLRAVAGAHAVQVVVYETRDRVGGLWQYTPEPGPCSIHVPTSPEPGDAGYATWDAWPDDLCPSAMYEDLRTNIPSTLMAFRDHPFPPTTAMFPVRAEVLSYLESFARHYDLLSCIRFQTRVVRASKYDGAWQVTSRSTVAPQAERTDTYDCLIAAQGRCSAPYIPPIPGLAHFRGRQLHSAWYRYPDALHTRRVLIVGNNSSGADIARELCGGSVRTWPHQADWHPSSVTVFQSYHNVAEPPPMDYDPRDPASPAWCRRIHVVSSIERIDDSGAILLRDGQRLEGIDLIVWATGFLYQLPFFDPTEAPFAEAPLLHRDAHTRTAPTARAASVLHHLDDWMLLYKADPTLCFLGLPNRIVPFPFTQLQARAVAHIWLGLMPPLPRVHAMRPVDDPQRWKPWPASRAEEAEALPGPDVHGHFTLGAEAEHAYTDALLALLPVSARNDKVWTPYSAARRALRKAGKQHRRDQLGY</sequence>
<reference evidence="5 6" key="1">
    <citation type="submission" date="2015-07" db="EMBL/GenBank/DDBJ databases">
        <title>Draft Genome Sequence of Malassezia furfur CBS1878 and Malassezia pachydermatis CBS1879.</title>
        <authorList>
            <person name="Triana S."/>
            <person name="Ohm R."/>
            <person name="Gonzalez A."/>
            <person name="DeCock H."/>
            <person name="Restrepo S."/>
            <person name="Celis A."/>
        </authorList>
    </citation>
    <scope>NUCLEOTIDE SEQUENCE [LARGE SCALE GENOMIC DNA]</scope>
    <source>
        <strain evidence="5 6">CBS 1879</strain>
    </source>
</reference>
<keyword evidence="2" id="KW-0285">Flavoprotein</keyword>
<dbReference type="InterPro" id="IPR036188">
    <property type="entry name" value="FAD/NAD-bd_sf"/>
</dbReference>
<keyword evidence="3" id="KW-0274">FAD</keyword>
<comment type="similarity">
    <text evidence="1">Belongs to the FMO family.</text>
</comment>
<dbReference type="GO" id="GO:0050661">
    <property type="term" value="F:NADP binding"/>
    <property type="evidence" value="ECO:0007669"/>
    <property type="project" value="InterPro"/>
</dbReference>
<dbReference type="OrthoDB" id="66881at2759"/>
<dbReference type="EMBL" id="LGAV01000001">
    <property type="protein sequence ID" value="KOS16094.1"/>
    <property type="molecule type" value="Genomic_DNA"/>
</dbReference>
<keyword evidence="4" id="KW-0560">Oxidoreductase</keyword>
<dbReference type="Gene3D" id="3.50.50.60">
    <property type="entry name" value="FAD/NAD(P)-binding domain"/>
    <property type="match status" value="2"/>
</dbReference>
<protein>
    <submittedName>
        <fullName evidence="5">Flavin-containing monooxygenase</fullName>
    </submittedName>
</protein>
<name>A0A0M8MX60_9BASI</name>
<dbReference type="InterPro" id="IPR050346">
    <property type="entry name" value="FMO-like"/>
</dbReference>
<accession>A0A0M8MX60</accession>
<dbReference type="Pfam" id="PF00743">
    <property type="entry name" value="FMO-like"/>
    <property type="match status" value="1"/>
</dbReference>
<dbReference type="VEuPathDB" id="FungiDB:Malapachy_3218"/>
<keyword evidence="5" id="KW-0503">Monooxygenase</keyword>
<dbReference type="InterPro" id="IPR020946">
    <property type="entry name" value="Flavin_mOase-like"/>
</dbReference>
<evidence type="ECO:0000256" key="2">
    <source>
        <dbReference type="ARBA" id="ARBA00022630"/>
    </source>
</evidence>
<dbReference type="PANTHER" id="PTHR23023">
    <property type="entry name" value="DIMETHYLANILINE MONOOXYGENASE"/>
    <property type="match status" value="1"/>
</dbReference>
<dbReference type="GO" id="GO:0004499">
    <property type="term" value="F:N,N-dimethylaniline monooxygenase activity"/>
    <property type="evidence" value="ECO:0007669"/>
    <property type="project" value="InterPro"/>
</dbReference>
<evidence type="ECO:0000256" key="3">
    <source>
        <dbReference type="ARBA" id="ARBA00022827"/>
    </source>
</evidence>
<dbReference type="STRING" id="77020.A0A0M8MX60"/>
<dbReference type="Pfam" id="PF13450">
    <property type="entry name" value="NAD_binding_8"/>
    <property type="match status" value="1"/>
</dbReference>
<keyword evidence="6" id="KW-1185">Reference proteome</keyword>
<gene>
    <name evidence="5" type="ORF">Malapachy_3218</name>
</gene>
<proteinExistence type="inferred from homology"/>
<evidence type="ECO:0000313" key="6">
    <source>
        <dbReference type="Proteomes" id="UP000037751"/>
    </source>
</evidence>
<dbReference type="SUPFAM" id="SSF51905">
    <property type="entry name" value="FAD/NAD(P)-binding domain"/>
    <property type="match status" value="1"/>
</dbReference>
<comment type="caution">
    <text evidence="5">The sequence shown here is derived from an EMBL/GenBank/DDBJ whole genome shotgun (WGS) entry which is preliminary data.</text>
</comment>
<evidence type="ECO:0000256" key="1">
    <source>
        <dbReference type="ARBA" id="ARBA00009183"/>
    </source>
</evidence>
<dbReference type="GeneID" id="28729571"/>
<dbReference type="RefSeq" id="XP_017993726.1">
    <property type="nucleotide sequence ID" value="XM_018137695.1"/>
</dbReference>
<evidence type="ECO:0000256" key="4">
    <source>
        <dbReference type="ARBA" id="ARBA00023002"/>
    </source>
</evidence>
<organism evidence="5 6">
    <name type="scientific">Malassezia pachydermatis</name>
    <dbReference type="NCBI Taxonomy" id="77020"/>
    <lineage>
        <taxon>Eukaryota</taxon>
        <taxon>Fungi</taxon>
        <taxon>Dikarya</taxon>
        <taxon>Basidiomycota</taxon>
        <taxon>Ustilaginomycotina</taxon>
        <taxon>Malasseziomycetes</taxon>
        <taxon>Malasseziales</taxon>
        <taxon>Malasseziaceae</taxon>
        <taxon>Malassezia</taxon>
    </lineage>
</organism>
<evidence type="ECO:0000313" key="5">
    <source>
        <dbReference type="EMBL" id="KOS16094.1"/>
    </source>
</evidence>
<dbReference type="GO" id="GO:0050660">
    <property type="term" value="F:flavin adenine dinucleotide binding"/>
    <property type="evidence" value="ECO:0007669"/>
    <property type="project" value="InterPro"/>
</dbReference>